<reference evidence="7" key="1">
    <citation type="submission" date="2021-09" db="EMBL/GenBank/DDBJ databases">
        <authorList>
            <consortium name="AG Swart"/>
            <person name="Singh M."/>
            <person name="Singh A."/>
            <person name="Seah K."/>
            <person name="Emmerich C."/>
        </authorList>
    </citation>
    <scope>NUCLEOTIDE SEQUENCE</scope>
    <source>
        <strain evidence="7">ATCC30299</strain>
    </source>
</reference>
<dbReference type="Pfam" id="PF01412">
    <property type="entry name" value="ArfGap"/>
    <property type="match status" value="1"/>
</dbReference>
<evidence type="ECO:0000313" key="8">
    <source>
        <dbReference type="Proteomes" id="UP001162131"/>
    </source>
</evidence>
<name>A0AAU9INL7_9CILI</name>
<evidence type="ECO:0000256" key="2">
    <source>
        <dbReference type="ARBA" id="ARBA00022723"/>
    </source>
</evidence>
<gene>
    <name evidence="7" type="ORF">BSTOLATCC_MIC8646</name>
</gene>
<dbReference type="SUPFAM" id="SSF57863">
    <property type="entry name" value="ArfGap/RecO-like zinc finger"/>
    <property type="match status" value="1"/>
</dbReference>
<evidence type="ECO:0000256" key="4">
    <source>
        <dbReference type="ARBA" id="ARBA00022833"/>
    </source>
</evidence>
<dbReference type="AlphaFoldDB" id="A0AAU9INL7"/>
<evidence type="ECO:0000259" key="6">
    <source>
        <dbReference type="PROSITE" id="PS50115"/>
    </source>
</evidence>
<keyword evidence="8" id="KW-1185">Reference proteome</keyword>
<dbReference type="GO" id="GO:0005096">
    <property type="term" value="F:GTPase activator activity"/>
    <property type="evidence" value="ECO:0007669"/>
    <property type="project" value="UniProtKB-KW"/>
</dbReference>
<dbReference type="GO" id="GO:0048205">
    <property type="term" value="P:COPI coating of Golgi vesicle"/>
    <property type="evidence" value="ECO:0007669"/>
    <property type="project" value="TreeGrafter"/>
</dbReference>
<dbReference type="InterPro" id="IPR001164">
    <property type="entry name" value="ArfGAP_dom"/>
</dbReference>
<dbReference type="InterPro" id="IPR037278">
    <property type="entry name" value="ARFGAP/RecO"/>
</dbReference>
<keyword evidence="2" id="KW-0479">Metal-binding</keyword>
<dbReference type="Gene3D" id="1.10.220.150">
    <property type="entry name" value="Arf GTPase activating protein"/>
    <property type="match status" value="1"/>
</dbReference>
<dbReference type="InterPro" id="IPR038508">
    <property type="entry name" value="ArfGAP_dom_sf"/>
</dbReference>
<dbReference type="EMBL" id="CAJZBQ010000010">
    <property type="protein sequence ID" value="CAG9313374.1"/>
    <property type="molecule type" value="Genomic_DNA"/>
</dbReference>
<dbReference type="PANTHER" id="PTHR45686">
    <property type="entry name" value="ADP-RIBOSYLATION FACTOR GTPASE ACTIVATING PROTEIN 3, ISOFORM H-RELATED"/>
    <property type="match status" value="1"/>
</dbReference>
<dbReference type="GO" id="GO:0008270">
    <property type="term" value="F:zinc ion binding"/>
    <property type="evidence" value="ECO:0007669"/>
    <property type="project" value="UniProtKB-KW"/>
</dbReference>
<accession>A0AAU9INL7</accession>
<dbReference type="PANTHER" id="PTHR45686:SF4">
    <property type="entry name" value="ADP-RIBOSYLATION FACTOR GTPASE ACTIVATING PROTEIN 3, ISOFORM H"/>
    <property type="match status" value="1"/>
</dbReference>
<evidence type="ECO:0000256" key="1">
    <source>
        <dbReference type="ARBA" id="ARBA00022468"/>
    </source>
</evidence>
<keyword evidence="1" id="KW-0343">GTPase activation</keyword>
<feature type="domain" description="Arf-GAP" evidence="6">
    <location>
        <begin position="8"/>
        <end position="124"/>
    </location>
</feature>
<protein>
    <recommendedName>
        <fullName evidence="6">Arf-GAP domain-containing protein</fullName>
    </recommendedName>
</protein>
<sequence>MEGSDIPQKVFKKLKEDDENNYCFDCISPDPEYASITYGIFICSKCAQAHSSIHPFTEIIKLLRDKTWTPQHLKHMTAGGNSTLKDYFNIYGFNHLTRIEIKYNSKAAHYYRKRLCVISQGKNFEPGVLEVEEGKKIIDENMDFEGKKVEKVKHTGIRGIYDFTMDLTMDTGSFAFGLVKPVLKTAENTIWYVVESAESAVYNVAGKTIRTGLSTLGVAKKIAASMIKLGGITTENVVKSGSTMAKEMVKHPMKPINMMTSSIPVSSAKQILKLPQIHEKLQGSQMVNIADLNLNPYSSADKGEFKGGVASLKISFDKADSDLNTQQMKKEAMNLVGEFEKLWVGKEMNQYYDGNQLNEEERKLEIEQCRMEARE</sequence>
<dbReference type="SMART" id="SM00105">
    <property type="entry name" value="ArfGap"/>
    <property type="match status" value="1"/>
</dbReference>
<evidence type="ECO:0000313" key="7">
    <source>
        <dbReference type="EMBL" id="CAG9313374.1"/>
    </source>
</evidence>
<organism evidence="7 8">
    <name type="scientific">Blepharisma stoltei</name>
    <dbReference type="NCBI Taxonomy" id="1481888"/>
    <lineage>
        <taxon>Eukaryota</taxon>
        <taxon>Sar</taxon>
        <taxon>Alveolata</taxon>
        <taxon>Ciliophora</taxon>
        <taxon>Postciliodesmatophora</taxon>
        <taxon>Heterotrichea</taxon>
        <taxon>Heterotrichida</taxon>
        <taxon>Blepharismidae</taxon>
        <taxon>Blepharisma</taxon>
    </lineage>
</organism>
<dbReference type="Proteomes" id="UP001162131">
    <property type="component" value="Unassembled WGS sequence"/>
</dbReference>
<dbReference type="PRINTS" id="PR00405">
    <property type="entry name" value="REVINTRACTNG"/>
</dbReference>
<keyword evidence="3 5" id="KW-0863">Zinc-finger</keyword>
<comment type="caution">
    <text evidence="7">The sequence shown here is derived from an EMBL/GenBank/DDBJ whole genome shotgun (WGS) entry which is preliminary data.</text>
</comment>
<evidence type="ECO:0000256" key="3">
    <source>
        <dbReference type="ARBA" id="ARBA00022771"/>
    </source>
</evidence>
<dbReference type="GO" id="GO:0000139">
    <property type="term" value="C:Golgi membrane"/>
    <property type="evidence" value="ECO:0007669"/>
    <property type="project" value="GOC"/>
</dbReference>
<dbReference type="PROSITE" id="PS50115">
    <property type="entry name" value="ARFGAP"/>
    <property type="match status" value="1"/>
</dbReference>
<evidence type="ECO:0000256" key="5">
    <source>
        <dbReference type="PROSITE-ProRule" id="PRU00288"/>
    </source>
</evidence>
<proteinExistence type="predicted"/>
<keyword evidence="4" id="KW-0862">Zinc</keyword>